<dbReference type="EMBL" id="KI925462">
    <property type="protein sequence ID" value="ETW78443.1"/>
    <property type="molecule type" value="Genomic_DNA"/>
</dbReference>
<reference evidence="1 2" key="1">
    <citation type="journal article" date="2012" name="New Phytol.">
        <title>Insight into trade-off between wood decay and parasitism from the genome of a fungal forest pathogen.</title>
        <authorList>
            <person name="Olson A."/>
            <person name="Aerts A."/>
            <person name="Asiegbu F."/>
            <person name="Belbahri L."/>
            <person name="Bouzid O."/>
            <person name="Broberg A."/>
            <person name="Canback B."/>
            <person name="Coutinho P.M."/>
            <person name="Cullen D."/>
            <person name="Dalman K."/>
            <person name="Deflorio G."/>
            <person name="van Diepen L.T."/>
            <person name="Dunand C."/>
            <person name="Duplessis S."/>
            <person name="Durling M."/>
            <person name="Gonthier P."/>
            <person name="Grimwood J."/>
            <person name="Fossdal C.G."/>
            <person name="Hansson D."/>
            <person name="Henrissat B."/>
            <person name="Hietala A."/>
            <person name="Himmelstrand K."/>
            <person name="Hoffmeister D."/>
            <person name="Hogberg N."/>
            <person name="James T.Y."/>
            <person name="Karlsson M."/>
            <person name="Kohler A."/>
            <person name="Kues U."/>
            <person name="Lee Y.H."/>
            <person name="Lin Y.C."/>
            <person name="Lind M."/>
            <person name="Lindquist E."/>
            <person name="Lombard V."/>
            <person name="Lucas S."/>
            <person name="Lunden K."/>
            <person name="Morin E."/>
            <person name="Murat C."/>
            <person name="Park J."/>
            <person name="Raffaello T."/>
            <person name="Rouze P."/>
            <person name="Salamov A."/>
            <person name="Schmutz J."/>
            <person name="Solheim H."/>
            <person name="Stahlberg J."/>
            <person name="Velez H."/>
            <person name="de Vries R.P."/>
            <person name="Wiebenga A."/>
            <person name="Woodward S."/>
            <person name="Yakovlev I."/>
            <person name="Garbelotto M."/>
            <person name="Martin F."/>
            <person name="Grigoriev I.V."/>
            <person name="Stenlid J."/>
        </authorList>
    </citation>
    <scope>NUCLEOTIDE SEQUENCE [LARGE SCALE GENOMIC DNA]</scope>
    <source>
        <strain evidence="1 2">TC 32-1</strain>
    </source>
</reference>
<dbReference type="KEGG" id="hir:HETIRDRAFT_109038"/>
<dbReference type="GeneID" id="20666404"/>
<evidence type="ECO:0000313" key="1">
    <source>
        <dbReference type="EMBL" id="ETW78443.1"/>
    </source>
</evidence>
<evidence type="ECO:0000313" key="2">
    <source>
        <dbReference type="Proteomes" id="UP000030671"/>
    </source>
</evidence>
<dbReference type="AlphaFoldDB" id="W4JY26"/>
<name>W4JY26_HETIT</name>
<dbReference type="HOGENOM" id="CLU_2158761_0_0_1"/>
<sequence>MARRSAITAAGWTGTQMELAQAPRPAMRLDARADATSASCANGTSFANGTSSNRRHVVHQQQRFIAHLGRCCCVPEGLATRGRLGRSFLWRFDGRGGNGAGTIPNGDLIPV</sequence>
<accession>W4JY26</accession>
<gene>
    <name evidence="1" type="ORF">HETIRDRAFT_109038</name>
</gene>
<dbReference type="InParanoid" id="W4JY26"/>
<dbReference type="Proteomes" id="UP000030671">
    <property type="component" value="Unassembled WGS sequence"/>
</dbReference>
<keyword evidence="2" id="KW-1185">Reference proteome</keyword>
<organism evidence="1 2">
    <name type="scientific">Heterobasidion irregulare (strain TC 32-1)</name>
    <dbReference type="NCBI Taxonomy" id="747525"/>
    <lineage>
        <taxon>Eukaryota</taxon>
        <taxon>Fungi</taxon>
        <taxon>Dikarya</taxon>
        <taxon>Basidiomycota</taxon>
        <taxon>Agaricomycotina</taxon>
        <taxon>Agaricomycetes</taxon>
        <taxon>Russulales</taxon>
        <taxon>Bondarzewiaceae</taxon>
        <taxon>Heterobasidion</taxon>
        <taxon>Heterobasidion annosum species complex</taxon>
    </lineage>
</organism>
<dbReference type="RefSeq" id="XP_009550413.1">
    <property type="nucleotide sequence ID" value="XM_009552118.1"/>
</dbReference>
<proteinExistence type="predicted"/>
<protein>
    <submittedName>
        <fullName evidence="1">Uncharacterized protein</fullName>
    </submittedName>
</protein>